<keyword evidence="1" id="KW-0472">Membrane</keyword>
<evidence type="ECO:0000256" key="1">
    <source>
        <dbReference type="SAM" id="Phobius"/>
    </source>
</evidence>
<name>A0A3F3H2A9_9LACO</name>
<keyword evidence="3" id="KW-1185">Reference proteome</keyword>
<evidence type="ECO:0000313" key="2">
    <source>
        <dbReference type="EMBL" id="GAP02330.1"/>
    </source>
</evidence>
<organism evidence="2 3">
    <name type="scientific">Fructobacillus pseudoficulneus</name>
    <dbReference type="NCBI Taxonomy" id="220714"/>
    <lineage>
        <taxon>Bacteria</taxon>
        <taxon>Bacillati</taxon>
        <taxon>Bacillota</taxon>
        <taxon>Bacilli</taxon>
        <taxon>Lactobacillales</taxon>
        <taxon>Lactobacillaceae</taxon>
        <taxon>Fructobacillus</taxon>
    </lineage>
</organism>
<gene>
    <name evidence="2" type="ORF">FPFC_012100</name>
</gene>
<reference evidence="2 3" key="1">
    <citation type="journal article" date="2015" name="BMC Genomics">
        <title>Comparative genomics of Fructobacillus spp. and Leuconostoc spp. reveals niche-specific evolution of Fructobacillus spp.</title>
        <authorList>
            <person name="Endo A."/>
            <person name="Tanizawa Y."/>
            <person name="Tanaka N."/>
            <person name="Maeno S."/>
            <person name="Kumar H."/>
            <person name="Shiwa Y."/>
            <person name="Okada S."/>
            <person name="Yoshikawa H."/>
            <person name="Dicks L."/>
            <person name="Nakagawa J."/>
            <person name="Arita M."/>
        </authorList>
    </citation>
    <scope>NUCLEOTIDE SEQUENCE [LARGE SCALE GENOMIC DNA]</scope>
    <source>
        <strain evidence="2 3">DSM 15468</strain>
    </source>
</reference>
<keyword evidence="1" id="KW-0812">Transmembrane</keyword>
<keyword evidence="1" id="KW-1133">Transmembrane helix</keyword>
<protein>
    <submittedName>
        <fullName evidence="2">Uncharacterized protein</fullName>
    </submittedName>
</protein>
<evidence type="ECO:0000313" key="3">
    <source>
        <dbReference type="Proteomes" id="UP000061227"/>
    </source>
</evidence>
<sequence>MTYERTSVGKYTEIDRTPNSVKYTVNVNKGEVVTLPAVMYDHFKYVITLDGKSVSSESVNVVKLFLSSGTHEIELASVGSENGLLLVISLCSIVAVLFYLILIKLTFSKQRMLKSK</sequence>
<dbReference type="AlphaFoldDB" id="A0A3F3H2A9"/>
<proteinExistence type="predicted"/>
<dbReference type="Proteomes" id="UP000061227">
    <property type="component" value="Unassembled WGS sequence"/>
</dbReference>
<dbReference type="EMBL" id="DF968063">
    <property type="protein sequence ID" value="GAP02330.1"/>
    <property type="molecule type" value="Genomic_DNA"/>
</dbReference>
<accession>A0A3F3H2A9</accession>
<feature type="transmembrane region" description="Helical" evidence="1">
    <location>
        <begin position="84"/>
        <end position="107"/>
    </location>
</feature>